<protein>
    <submittedName>
        <fullName evidence="2">Uncharacterized protein</fullName>
    </submittedName>
</protein>
<comment type="caution">
    <text evidence="2">The sequence shown here is derived from an EMBL/GenBank/DDBJ whole genome shotgun (WGS) entry which is preliminary data.</text>
</comment>
<dbReference type="EMBL" id="BNBC01000098">
    <property type="protein sequence ID" value="GHF20358.1"/>
    <property type="molecule type" value="Genomic_DNA"/>
</dbReference>
<sequence>MVADDAGPARSADAEIGDVARDRCAGEPAEFRGGAEVVDVPVGDNDQADVLGFMSTQQQLGVDGMLAEHGNREDFGLEH</sequence>
<keyword evidence="3" id="KW-1185">Reference proteome</keyword>
<organism evidence="2 3">
    <name type="scientific">Streptomyces spiralis</name>
    <dbReference type="NCBI Taxonomy" id="66376"/>
    <lineage>
        <taxon>Bacteria</taxon>
        <taxon>Bacillati</taxon>
        <taxon>Actinomycetota</taxon>
        <taxon>Actinomycetes</taxon>
        <taxon>Kitasatosporales</taxon>
        <taxon>Streptomycetaceae</taxon>
        <taxon>Streptomyces</taxon>
    </lineage>
</organism>
<dbReference type="Proteomes" id="UP000641386">
    <property type="component" value="Unassembled WGS sequence"/>
</dbReference>
<proteinExistence type="predicted"/>
<reference evidence="2" key="2">
    <citation type="submission" date="2020-09" db="EMBL/GenBank/DDBJ databases">
        <authorList>
            <person name="Sun Q."/>
            <person name="Ohkuma M."/>
        </authorList>
    </citation>
    <scope>NUCLEOTIDE SEQUENCE</scope>
    <source>
        <strain evidence="2">JCM 3302</strain>
    </source>
</reference>
<reference evidence="2" key="1">
    <citation type="journal article" date="2014" name="Int. J. Syst. Evol. Microbiol.">
        <title>Complete genome sequence of Corynebacterium casei LMG S-19264T (=DSM 44701T), isolated from a smear-ripened cheese.</title>
        <authorList>
            <consortium name="US DOE Joint Genome Institute (JGI-PGF)"/>
            <person name="Walter F."/>
            <person name="Albersmeier A."/>
            <person name="Kalinowski J."/>
            <person name="Ruckert C."/>
        </authorList>
    </citation>
    <scope>NUCLEOTIDE SEQUENCE</scope>
    <source>
        <strain evidence="2">JCM 3302</strain>
    </source>
</reference>
<evidence type="ECO:0000256" key="1">
    <source>
        <dbReference type="SAM" id="MobiDB-lite"/>
    </source>
</evidence>
<accession>A0A919AS85</accession>
<evidence type="ECO:0000313" key="2">
    <source>
        <dbReference type="EMBL" id="GHF20358.1"/>
    </source>
</evidence>
<gene>
    <name evidence="2" type="ORF">GCM10014715_88670</name>
</gene>
<name>A0A919AS85_9ACTN</name>
<evidence type="ECO:0000313" key="3">
    <source>
        <dbReference type="Proteomes" id="UP000641386"/>
    </source>
</evidence>
<dbReference type="AlphaFoldDB" id="A0A919AS85"/>
<feature type="region of interest" description="Disordered" evidence="1">
    <location>
        <begin position="1"/>
        <end position="20"/>
    </location>
</feature>